<sequence length="256" mass="28210">MLDLSVVDGISVRAAGEVPGGAREQVHRQVARFLARLPECWSDARIRLTRVNHRRPRWAALAQMNLDFKGQQVRAQVAAGFFAEAGRLLVARLEEQLARLAEPGTTLPWPSRQPRPEPVEVPVGQRRIVRTKRYPLVGCGVEQAALLMDLGDYDCYLFRDSEADQDAMVYRVGPTGYRLARVAGLAAAAPRTSMPVTVNVHPVPSCDAAEAARQLGETELPYRFFREADTGRGAVLYRRYDGHCALLGATLPASHG</sequence>
<protein>
    <submittedName>
        <fullName evidence="2">HPF/RaiA family ribosome-associated protein</fullName>
    </submittedName>
</protein>
<evidence type="ECO:0000313" key="3">
    <source>
        <dbReference type="Proteomes" id="UP001428817"/>
    </source>
</evidence>
<dbReference type="SUPFAM" id="SSF69754">
    <property type="entry name" value="Ribosome binding protein Y (YfiA homologue)"/>
    <property type="match status" value="1"/>
</dbReference>
<evidence type="ECO:0000259" key="1">
    <source>
        <dbReference type="Pfam" id="PF16321"/>
    </source>
</evidence>
<dbReference type="EMBL" id="BAABJP010000026">
    <property type="protein sequence ID" value="GAA5162244.1"/>
    <property type="molecule type" value="Genomic_DNA"/>
</dbReference>
<organism evidence="2 3">
    <name type="scientific">Pseudonocardia eucalypti</name>
    <dbReference type="NCBI Taxonomy" id="648755"/>
    <lineage>
        <taxon>Bacteria</taxon>
        <taxon>Bacillati</taxon>
        <taxon>Actinomycetota</taxon>
        <taxon>Actinomycetes</taxon>
        <taxon>Pseudonocardiales</taxon>
        <taxon>Pseudonocardiaceae</taxon>
        <taxon>Pseudonocardia</taxon>
    </lineage>
</organism>
<keyword evidence="3" id="KW-1185">Reference proteome</keyword>
<comment type="caution">
    <text evidence="2">The sequence shown here is derived from an EMBL/GenBank/DDBJ whole genome shotgun (WGS) entry which is preliminary data.</text>
</comment>
<dbReference type="PANTHER" id="PTHR33231:SF1">
    <property type="entry name" value="30S RIBOSOMAL PROTEIN"/>
    <property type="match status" value="1"/>
</dbReference>
<dbReference type="InterPro" id="IPR050574">
    <property type="entry name" value="HPF/YfiA_ribosome-assoc"/>
</dbReference>
<reference evidence="3" key="1">
    <citation type="journal article" date="2019" name="Int. J. Syst. Evol. Microbiol.">
        <title>The Global Catalogue of Microorganisms (GCM) 10K type strain sequencing project: providing services to taxonomists for standard genome sequencing and annotation.</title>
        <authorList>
            <consortium name="The Broad Institute Genomics Platform"/>
            <consortium name="The Broad Institute Genome Sequencing Center for Infectious Disease"/>
            <person name="Wu L."/>
            <person name="Ma J."/>
        </authorList>
    </citation>
    <scope>NUCLEOTIDE SEQUENCE [LARGE SCALE GENOMIC DNA]</scope>
    <source>
        <strain evidence="3">JCM 18303</strain>
    </source>
</reference>
<dbReference type="Proteomes" id="UP001428817">
    <property type="component" value="Unassembled WGS sequence"/>
</dbReference>
<accession>A0ABP9QHX9</accession>
<name>A0ABP9QHX9_9PSEU</name>
<dbReference type="InterPro" id="IPR038416">
    <property type="entry name" value="Ribosom_S30AE_C_sf"/>
</dbReference>
<dbReference type="PANTHER" id="PTHR33231">
    <property type="entry name" value="30S RIBOSOMAL PROTEIN"/>
    <property type="match status" value="1"/>
</dbReference>
<dbReference type="Pfam" id="PF16321">
    <property type="entry name" value="Ribosom_S30AE_C"/>
    <property type="match status" value="2"/>
</dbReference>
<proteinExistence type="predicted"/>
<evidence type="ECO:0000313" key="2">
    <source>
        <dbReference type="EMBL" id="GAA5162244.1"/>
    </source>
</evidence>
<dbReference type="Gene3D" id="3.30.505.50">
    <property type="entry name" value="Sigma 54 modulation/S30EA ribosomal protein, C-terminal domain"/>
    <property type="match status" value="2"/>
</dbReference>
<dbReference type="InterPro" id="IPR036567">
    <property type="entry name" value="RHF-like"/>
</dbReference>
<feature type="domain" description="Sigma 54 modulation/S30EA ribosomal protein C-terminal" evidence="1">
    <location>
        <begin position="199"/>
        <end position="243"/>
    </location>
</feature>
<feature type="domain" description="Sigma 54 modulation/S30EA ribosomal protein C-terminal" evidence="1">
    <location>
        <begin position="125"/>
        <end position="179"/>
    </location>
</feature>
<dbReference type="InterPro" id="IPR032528">
    <property type="entry name" value="Ribosom_S30AE_C"/>
</dbReference>
<gene>
    <name evidence="2" type="ORF">GCM10023321_47550</name>
</gene>